<dbReference type="Proteomes" id="UP000249057">
    <property type="component" value="Unassembled WGS sequence"/>
</dbReference>
<accession>A0ACD1GDW0</accession>
<keyword evidence="2" id="KW-1185">Reference proteome</keyword>
<name>A0ACD1GDW0_9EURO</name>
<evidence type="ECO:0000313" key="2">
    <source>
        <dbReference type="Proteomes" id="UP000249057"/>
    </source>
</evidence>
<protein>
    <submittedName>
        <fullName evidence="1">Uncharacterized protein</fullName>
    </submittedName>
</protein>
<dbReference type="EMBL" id="KZ825330">
    <property type="protein sequence ID" value="RAH47441.1"/>
    <property type="molecule type" value="Genomic_DNA"/>
</dbReference>
<reference evidence="1" key="1">
    <citation type="submission" date="2018-02" db="EMBL/GenBank/DDBJ databases">
        <title>The genomes of Aspergillus section Nigri reveals drivers in fungal speciation.</title>
        <authorList>
            <consortium name="DOE Joint Genome Institute"/>
            <person name="Vesth T.C."/>
            <person name="Nybo J."/>
            <person name="Theobald S."/>
            <person name="Brandl J."/>
            <person name="Frisvad J.C."/>
            <person name="Nielsen K.F."/>
            <person name="Lyhne E.K."/>
            <person name="Kogle M.E."/>
            <person name="Kuo A."/>
            <person name="Riley R."/>
            <person name="Clum A."/>
            <person name="Nolan M."/>
            <person name="Lipzen A."/>
            <person name="Salamov A."/>
            <person name="Henrissat B."/>
            <person name="Wiebenga A."/>
            <person name="De vries R.P."/>
            <person name="Grigoriev I.V."/>
            <person name="Mortensen U.H."/>
            <person name="Andersen M.R."/>
            <person name="Baker S.E."/>
        </authorList>
    </citation>
    <scope>NUCLEOTIDE SEQUENCE</scope>
    <source>
        <strain evidence="1">CBS 621.78</strain>
    </source>
</reference>
<proteinExistence type="predicted"/>
<gene>
    <name evidence="1" type="ORF">BO95DRAFT_84342</name>
</gene>
<evidence type="ECO:0000313" key="1">
    <source>
        <dbReference type="EMBL" id="RAH47441.1"/>
    </source>
</evidence>
<organism evidence="1 2">
    <name type="scientific">Aspergillus brunneoviolaceus CBS 621.78</name>
    <dbReference type="NCBI Taxonomy" id="1450534"/>
    <lineage>
        <taxon>Eukaryota</taxon>
        <taxon>Fungi</taxon>
        <taxon>Dikarya</taxon>
        <taxon>Ascomycota</taxon>
        <taxon>Pezizomycotina</taxon>
        <taxon>Eurotiomycetes</taxon>
        <taxon>Eurotiomycetidae</taxon>
        <taxon>Eurotiales</taxon>
        <taxon>Aspergillaceae</taxon>
        <taxon>Aspergillus</taxon>
        <taxon>Aspergillus subgen. Circumdati</taxon>
    </lineage>
</organism>
<sequence length="1568" mass="179417">MAAALHCPSRPNTVDEITSRLGDSACDKKEKSALRALISQMVGRFRDKSRPSYYVEASRLSRATTQRQYHHLAQVFSRAIVDNAKKGNALDGDLLPSFVFLLWNKPEGYSRDGLYAAVNALRERLDYKIRENALEAQYLLCYGLGVLLDVAVDIKASEIDKDSLRGPLLKLLADLKGHDEPRLAQAAAYAYEALRGISDNQGPWDIFWSNSWRVIAVVARTAGAVSTMNPERLLEAGPDLMELLEFMKRIYDAGKDQVEAIREMDEVFVENIRRLPNQRLWYGILRYTSMLIMAGGNSFDTLEHILPKVPCGDSWQFWCGLYAQLEQGFLLGGQREKSRIIRVVNGTFDMKSLQEIKAKSLRVRQWINLISETFDQKGWKQSLPRARRSFPFRFLKKLECEPQVRKPFDPNTAAAMGGSLLEDAWHECKEAQRFYADAALTEYYLQQNRLKILRLSNDTLDIENCYINLGIVDYSLNRQNQEAFELSLQRRLRVEAPGEGEALGLQELFDARKLRSHVGSPDGQSRTPRRILIRGRAGVGKTTLCKKIIHDFINANFPRWNFQRVLWIPLRKLKDKPTLDQFLGDEVWSNHREKDHFISALLETIYHQTENKTLLLLDGFDEIVGAKTPSGDLVKSQPMLDLLNYPNVIITARPHAGFDKSIQDFDLELETTGFRSEQVEAYVDQIVGCIGKDEKSAREIKHFINSHWLMKSLLQIPIQLDALCFAWNERLLSQNIGTMTALYQAIEVRLWKKDMVLLGKLSESEAENIHVRSQVQQAMHEHIELIQKLAFTGLYNNFVEFTHQHRITTYATLPGLEGKSDNLLNAVSFLRSSHSAGNHPRQTYHFMHLTFQEFFAAHYFVHCWMTDTPLTCLEMNSTKCHYLDTKQFIHREKYNGRYNVMWRFVAGLLHGSKNQERLTQFMQVLDSEPKDLLGLAHPRILMYCFNEILLPPRCSALRQLQQSIDGELLAALVGCNAFNSFPLSTEMEFPEHLLGRILDKSNEKLKIRALRDISSRAWVSPALLQKMNDIMHTSKSKSLKQSAFRALIEHDIFRQEPLQKILETPTLWTVGTFDIALMRRITRAQEEFINTLLARIEAKQTPVPEWVGFIKSHFRLAETNITKLVSLLEAREPPLREFAVSTLQSYLSTNIDIIPRVLALRHDSDLRVRLAVIRACYRVSDRSFVLDTLHSALNDDDANVRQFSADALLSEESLPIEILDTLAFRMKNDKDAIVRITTMEVWSKHCAFPADIVETAILFLDDGNFWNVRLAAAGVIGRQKIPDSRVRYFVSMLNNANSEKRQIVLQILWEFSAHSQLPDEAFEALLKIWSHVDDFESESERLRAKAILLNYHDLSDNVLKSLIPFLGHSDKQLQRQACEIFAGRCRLPEYATGPVSALLVDPDLDHANYLTKNLALMALYKDPELPECIQESVVQTLATSQDNRGKYYAANCLRAQKHLSPGLVQAMISVLTWSTASQVESLIRERDEFSTVLPNLDGERWEMLFEIWMKKSLFFDFSCVLRGEELRLTTPERALSVHLSTPLQRETVRNAAKAARARVLGGSGLVRE</sequence>